<evidence type="ECO:0000313" key="1">
    <source>
        <dbReference type="EMBL" id="KKO47384.1"/>
    </source>
</evidence>
<dbReference type="Proteomes" id="UP000034228">
    <property type="component" value="Unassembled WGS sequence"/>
</dbReference>
<dbReference type="Gene3D" id="1.20.1270.340">
    <property type="match status" value="1"/>
</dbReference>
<evidence type="ECO:0000313" key="2">
    <source>
        <dbReference type="Proteomes" id="UP000034228"/>
    </source>
</evidence>
<dbReference type="PATRIC" id="fig|336831.14.peg.2564"/>
<keyword evidence="2" id="KW-1185">Reference proteome</keyword>
<dbReference type="RefSeq" id="WP_046555911.1">
    <property type="nucleotide sequence ID" value="NZ_LAHO01000001.1"/>
</dbReference>
<dbReference type="OrthoDB" id="7061116at2"/>
<dbReference type="InterPro" id="IPR038338">
    <property type="entry name" value="PriC_sf"/>
</dbReference>
<dbReference type="Pfam" id="PF07445">
    <property type="entry name" value="PriC"/>
    <property type="match status" value="1"/>
</dbReference>
<accession>A0A0M2VAB1</accession>
<dbReference type="EMBL" id="LAHO01000001">
    <property type="protein sequence ID" value="KKO47384.1"/>
    <property type="molecule type" value="Genomic_DNA"/>
</dbReference>
<comment type="caution">
    <text evidence="1">The sequence shown here is derived from an EMBL/GenBank/DDBJ whole genome shotgun (WGS) entry which is preliminary data.</text>
</comment>
<reference evidence="1 2" key="1">
    <citation type="submission" date="2015-03" db="EMBL/GenBank/DDBJ databases">
        <title>Draft genome sequences of two protease-producing strains of Arsukibacterium isolated from two cold and alkaline environments.</title>
        <authorList>
            <person name="Lylloff J.E."/>
            <person name="Skov L.B."/>
            <person name="Jepsen M."/>
            <person name="Hallin P.F."/>
            <person name="Sorensen S.J."/>
            <person name="Stougaard P."/>
            <person name="Glaring M.A."/>
        </authorList>
    </citation>
    <scope>NUCLEOTIDE SEQUENCE [LARGE SCALE GENOMIC DNA]</scope>
    <source>
        <strain evidence="1 2">GCM72</strain>
    </source>
</reference>
<protein>
    <recommendedName>
        <fullName evidence="3">Primosomal replication protein N</fullName>
    </recommendedName>
</protein>
<organism evidence="1 2">
    <name type="scientific">Arsukibacterium ikkense</name>
    <dbReference type="NCBI Taxonomy" id="336831"/>
    <lineage>
        <taxon>Bacteria</taxon>
        <taxon>Pseudomonadati</taxon>
        <taxon>Pseudomonadota</taxon>
        <taxon>Gammaproteobacteria</taxon>
        <taxon>Chromatiales</taxon>
        <taxon>Chromatiaceae</taxon>
        <taxon>Arsukibacterium</taxon>
    </lineage>
</organism>
<dbReference type="STRING" id="336831.WG68_01790"/>
<proteinExistence type="predicted"/>
<evidence type="ECO:0008006" key="3">
    <source>
        <dbReference type="Google" id="ProtNLM"/>
    </source>
</evidence>
<name>A0A0M2VAB1_9GAMM</name>
<gene>
    <name evidence="1" type="ORF">WG68_01790</name>
</gene>
<dbReference type="InterPro" id="IPR010890">
    <property type="entry name" value="PriC"/>
</dbReference>
<sequence length="184" mass="20769">MNALQVLASQLNELYQRASVIDSARQPGKPQDWFESGLFSCHSPDLADYVADAKRNLQRLSNNQPPLSDASRQRLAEHLAAQVNALTRAFSNQQTRSKFQRSAKISREPVKPAVSKKSSAGLYQQLTDYQQFERRLLDMIEQAERYGGNSNANHVLALHARLGRCRKAISDTEQAILQHERNIP</sequence>
<dbReference type="AlphaFoldDB" id="A0A0M2VAB1"/>